<feature type="domain" description="SbsA Ig-like" evidence="3">
    <location>
        <begin position="1605"/>
        <end position="1694"/>
    </location>
</feature>
<dbReference type="Proteomes" id="UP000249873">
    <property type="component" value="Chromosome"/>
</dbReference>
<dbReference type="RefSeq" id="WP_111372769.1">
    <property type="nucleotide sequence ID" value="NZ_CP029480.1"/>
</dbReference>
<dbReference type="Gene3D" id="2.60.40.2030">
    <property type="match status" value="1"/>
</dbReference>
<organism evidence="4 5">
    <name type="scientific">Arcticibacterium luteifluviistationis</name>
    <dbReference type="NCBI Taxonomy" id="1784714"/>
    <lineage>
        <taxon>Bacteria</taxon>
        <taxon>Pseudomonadati</taxon>
        <taxon>Bacteroidota</taxon>
        <taxon>Cytophagia</taxon>
        <taxon>Cytophagales</taxon>
        <taxon>Leadbetterellaceae</taxon>
        <taxon>Arcticibacterium</taxon>
    </lineage>
</organism>
<evidence type="ECO:0000313" key="4">
    <source>
        <dbReference type="EMBL" id="AWV99400.1"/>
    </source>
</evidence>
<reference evidence="4 5" key="1">
    <citation type="submission" date="2018-05" db="EMBL/GenBank/DDBJ databases">
        <title>Complete genome sequence of Arcticibacterium luteifluviistationis SM1504T, a cytophagaceae bacterium isolated from Arctic surface seawater.</title>
        <authorList>
            <person name="Li Y."/>
            <person name="Qin Q.-L."/>
        </authorList>
    </citation>
    <scope>NUCLEOTIDE SEQUENCE [LARGE SCALE GENOMIC DNA]</scope>
    <source>
        <strain evidence="4 5">SM1504</strain>
    </source>
</reference>
<proteinExistence type="predicted"/>
<sequence>MKRILFLLMFLIVNFQESMAQSPNLNDYNLAVFLRDWKASLTNNDGANGLADNRMYLDIKLDTDNQATQLVDLTPGFDNRTLGIPLLGINNNHGVPDQYFYSWVTGQARYEVYYSYFFQRGITGSNGKFDVSALTYDECCNSNYVWNTDDAGKGNLNLLVDFKNGNILQENDVQLDIDNYGDNTFNTTYDSNVYLRYYWRPAHGEYLWDPLQFGVLSTNTTTNHRNALLGNPNFTELNNSNDPYGWEYHDRNSSGWGGYNEFTASREVYYEFVLNEPRDVVISTDNPGTNFDTYLHLISLTNNRNNYTYIEGDDDDGSSTTSYISRRLNPGVYGVMVEGYYSTSTETGAEGQFELSVGSSKVLPVPGVISLNGGILESSKDHCPGNGNIGEVLYNYTLASSIYGSSVAYSWERKDPNHDWFSVNNCYEDEANGCDLGKMESYDWVKFRRKVTAYGAVSYSNEITFNTYTLTNTSGGTITGDHIIPFFQEKPDTLKSLTPGVAYPFLSYSWEQSTNTGVSYAPISGATSSQYIIPQGIGETNPEYRFRRLTHNQCQNSLISYSNVSTIKVITANGNISGYVRDRNNVNGIDGIKVYAKRTSTVSGGVINKLDSAITSNGGNFIIPDLYYGNTANSSSDQATYVVTPYKEGHDFDKNIETVVLSRAIPERALTFRDTTGFTITGNITQECDYCDGATLSLNTDVLKDVIILENQSPGSGSLQDLGIKTDSDGKYSTIKLNSGDYTIKPQFHSHQFAPAQTQVTVGNGNVVSGINFKDTTTHFITVNVAKDCEYYPSVGSAELLFTKIDPIDSKIKLTVNTTINGYAKVRLPAGKYKVQVNSITNLPTSSPNNDLNAGEMVNFLNALPDSVLIRDITDADAIMNLFFHESPVIEVYGLTAPTCDLAETNPNANYTLFKQLEPKTFSVKVFEGKPLKQCPVKDDTLKYASNLQKNNEKLNYLTSNGLSILTLTGGDISTDGGQNYAKPISFTFSDNWNRPATPKVVNAIVTGIKASEGGFTTTSPQIPYLILRDPPGDGSFSFLEQNKTVETTEQISYASAIEKDDWITAKLGFAFETGVGISTSSEIHVSATGEYNYNKRSVNDTVKVHTLTANTTFKTSDNPAVVGSGGDIFVGAATNYKTAIVKNLKYKQATCNFELKDVFMVADSGFATEFIFSENHIKNTLIPQLLQGSNTTANDSTKRALLRQLSVWQQTLDRNEQLKKNATFSRNRSFDGAVGEYTNYVYTENSSTISVEFEIGIDSSVAVEMGAEIAGSGLSGGVTIRLKKEIGGTNATNNIQDRQVGYTLKDDDPGDNFSVDIKTDPVYKTPVFDLVGGTSSCPHEPGSQFRDVFDFYAINPILENQTAGQPIVFDFRLYNSSFIDSDVTRNYYVRFVDGSAPGAKITNEGNPFLVPKVYTLFTENTKPTANAATASFYVGVEKAYGSTPENRWGDIRLQAYDACSSGDPNYIDVVKEVSLVAGYANSCSPIRLSMPENNFKVNGLSDVITIEFKDYLYNALGDADKVRFEYATAGSNTWTSTPAFEFLKADLQNSSFGTQKSINISALPDGDYKFRAVLTCGLQTILSVPVNGTIDRDPPLLFGNQEPADGIYELGDVISIKFNENLQCSALSETNFSLKKVSNNQEVPATLACFGNQLIITPNSSILSPSTERYAASVNNIRDAFGNNNTNSFEWNFGVKQATAPSSPYVATISAGTTQLNEDSPDSLAIIFQLSEKIPHPEVINFSIAGNAEYLSDYTTSFTKTNLGYEGSVKMDSAQLIKTIFLKTKADTQVEPNETVIISLATGGEYGFGTNNSSVILTITNDDVAINDCDNNGVAFNQSNNNVDNTAIAENTYHKLLLESNGKIEAPTTVIFKGEKSITLNPGFEVKSGSVFRAILEDCPNNVAASFVNNTDKARIMNQTDAIKDLLNLPYHLPYEVVDKVGEMELNFAGSTDLLMRINLFTFNGNFVKEIMYNKDLSAKEDLVVVDTKNLQSGAYFLKIEREGQVYFHNLILK</sequence>
<feature type="signal peptide" evidence="2">
    <location>
        <begin position="1"/>
        <end position="20"/>
    </location>
</feature>
<dbReference type="OrthoDB" id="976756at2"/>
<protein>
    <recommendedName>
        <fullName evidence="3">SbsA Ig-like domain-containing protein</fullName>
    </recommendedName>
</protein>
<dbReference type="EMBL" id="CP029480">
    <property type="protein sequence ID" value="AWV99400.1"/>
    <property type="molecule type" value="Genomic_DNA"/>
</dbReference>
<gene>
    <name evidence="4" type="ORF">DJ013_15020</name>
</gene>
<accession>A0A2Z4GE17</accession>
<evidence type="ECO:0000313" key="5">
    <source>
        <dbReference type="Proteomes" id="UP000249873"/>
    </source>
</evidence>
<dbReference type="NCBIfam" id="NF045639">
    <property type="entry name" value="GCX_COOH"/>
    <property type="match status" value="1"/>
</dbReference>
<evidence type="ECO:0000256" key="2">
    <source>
        <dbReference type="SAM" id="SignalP"/>
    </source>
</evidence>
<dbReference type="SUPFAM" id="SSF141072">
    <property type="entry name" value="CalX-like"/>
    <property type="match status" value="1"/>
</dbReference>
<evidence type="ECO:0000256" key="1">
    <source>
        <dbReference type="ARBA" id="ARBA00022729"/>
    </source>
</evidence>
<dbReference type="Gene3D" id="2.60.40.1220">
    <property type="match status" value="1"/>
</dbReference>
<dbReference type="Pfam" id="PF13205">
    <property type="entry name" value="Big_5"/>
    <property type="match status" value="1"/>
</dbReference>
<dbReference type="InterPro" id="IPR038081">
    <property type="entry name" value="CalX-like_sf"/>
</dbReference>
<dbReference type="InterPro" id="IPR032812">
    <property type="entry name" value="SbsA_Ig"/>
</dbReference>
<dbReference type="InterPro" id="IPR014755">
    <property type="entry name" value="Cu-Rt/internalin_Ig-like"/>
</dbReference>
<evidence type="ECO:0000259" key="3">
    <source>
        <dbReference type="Pfam" id="PF13205"/>
    </source>
</evidence>
<dbReference type="InterPro" id="IPR055015">
    <property type="entry name" value="GCX_COOH"/>
</dbReference>
<keyword evidence="5" id="KW-1185">Reference proteome</keyword>
<name>A0A2Z4GE17_9BACT</name>
<dbReference type="KEGG" id="als:DJ013_15020"/>
<feature type="chain" id="PRO_5016343226" description="SbsA Ig-like domain-containing protein" evidence="2">
    <location>
        <begin position="21"/>
        <end position="2015"/>
    </location>
</feature>
<keyword evidence="1 2" id="KW-0732">Signal</keyword>